<keyword evidence="1" id="KW-1133">Transmembrane helix</keyword>
<accession>A0A382IS61</accession>
<keyword evidence="1" id="KW-0812">Transmembrane</keyword>
<protein>
    <recommendedName>
        <fullName evidence="3">2TM domain-containing protein</fullName>
    </recommendedName>
</protein>
<proteinExistence type="predicted"/>
<feature type="non-terminal residue" evidence="2">
    <location>
        <position position="1"/>
    </location>
</feature>
<reference evidence="2" key="1">
    <citation type="submission" date="2018-05" db="EMBL/GenBank/DDBJ databases">
        <authorList>
            <person name="Lanie J.A."/>
            <person name="Ng W.-L."/>
            <person name="Kazmierczak K.M."/>
            <person name="Andrzejewski T.M."/>
            <person name="Davidsen T.M."/>
            <person name="Wayne K.J."/>
            <person name="Tettelin H."/>
            <person name="Glass J.I."/>
            <person name="Rusch D."/>
            <person name="Podicherti R."/>
            <person name="Tsui H.-C.T."/>
            <person name="Winkler M.E."/>
        </authorList>
    </citation>
    <scope>NUCLEOTIDE SEQUENCE</scope>
</reference>
<feature type="transmembrane region" description="Helical" evidence="1">
    <location>
        <begin position="29"/>
        <end position="51"/>
    </location>
</feature>
<evidence type="ECO:0000313" key="2">
    <source>
        <dbReference type="EMBL" id="SVC02072.1"/>
    </source>
</evidence>
<keyword evidence="1" id="KW-0472">Membrane</keyword>
<feature type="transmembrane region" description="Helical" evidence="1">
    <location>
        <begin position="57"/>
        <end position="75"/>
    </location>
</feature>
<dbReference type="EMBL" id="UINC01069017">
    <property type="protein sequence ID" value="SVC02072.1"/>
    <property type="molecule type" value="Genomic_DNA"/>
</dbReference>
<organism evidence="2">
    <name type="scientific">marine metagenome</name>
    <dbReference type="NCBI Taxonomy" id="408172"/>
    <lineage>
        <taxon>unclassified sequences</taxon>
        <taxon>metagenomes</taxon>
        <taxon>ecological metagenomes</taxon>
    </lineage>
</organism>
<name>A0A382IS61_9ZZZZ</name>
<gene>
    <name evidence="2" type="ORF">METZ01_LOCUS254926</name>
</gene>
<dbReference type="AlphaFoldDB" id="A0A382IS61"/>
<evidence type="ECO:0000256" key="1">
    <source>
        <dbReference type="SAM" id="Phobius"/>
    </source>
</evidence>
<sequence length="124" mass="14654">ATLGGEVLTKMKIAGGITRYFRRQRLIGLLWRHGLLFLCVAALMIGARYTVAPWMPLFWPLLIWYLIFSLHFLLVRTLSANDDWADERADKLRRHAYDFQHVKDIYIKPTNFEEPTYQNKKVNE</sequence>
<evidence type="ECO:0008006" key="3">
    <source>
        <dbReference type="Google" id="ProtNLM"/>
    </source>
</evidence>